<sequence length="1042" mass="123001">MFVADYVLTEPINSSPCEVKYSFVNLVIERFAKNELSIDINDLVKIFTQTLDRSRIDEWNLNFLQTIYQKFKIGTQLCLIPLKTNLIEQILQSLLKKTFVFNSEENYDKWKQFLTQCIFSNSINDDNILNNQNIVANFKQFYQHAVQLSHQSPIWLQIATISSDSIRLLIQSYKNNIELIRSSYLQLVRMIECLVLANRYDDACLLSTKLIIPNLCSINLEILLHRIIEFCPKVENRDLFCSEILSPFVWELADLQVKKSFALVYFDLIVAILKLYIDKAPDLCCRLLKRKDFYPWEQITNGLSDLTKICISYDTIVNEKVFSDLNQLEDILCIISTKAEVYPTIIKRLHSIALEATLRWSNPEISWSNHVYRMGIYIVKLIDSEQINDDIYIKFINALQNRINCENEELNKKNRSFFTNLSNQLGDFIQRLKRLSHNVHSKIASLFLSILNYPFYDEDHNMTFQYTVLVCLLFRVASVIYNENDARLYEPFLDEMYMNVKSDNKTILCQWWIGFWLTIVHRRQDLITLDSNLLINELDSIRIKQAQNDIQQIELCIDKKNMKSKEKKEIIPSWTSKVTKLLNQRADNDWYLLAKHLGFSSSKIKHWTIETDPCMALLNEWFTIHTIDEAICRLIKALEEINRYDVVQIIRQEVLTIEHITPNDLSIQSKHQPPIYLSYHSSKQTLVTKLKDHLEKAGYSCQMYDEEININIVETDIRRAKIVICCINTLYIQSKICSKTCQLVLNMKKPFILLCMKELIWLPLEDIFKSILDDYSSIEFYDNENNEEWSENKFIELLGQIRYYLAPDHDMISEEYRHWFVPRLDNLIFLKSFNLHAKNNFILFNNIPLVVYQPQIIISYEWNCQKDVINLYKQLAQLRYRIWLDIFQMEGEDTLIEKYNIAIHQALCLLVCITPKYMKSINCQNEITLANTLNKPIIPLLLEETNSWPPKYYVLSLFTEKSYIDFRHSNKYDRWTGKQFEILLTYLKQIIPQVNTDKSRYLLEMQRPISALPNTHNNNIDERPKRISSAPSISNSRTCSLM</sequence>
<dbReference type="PANTHER" id="PTHR47508:SF1">
    <property type="entry name" value="NON-SPECIFIC SERINE_THREONINE PROTEIN KINASE"/>
    <property type="match status" value="1"/>
</dbReference>
<organism evidence="4 5">
    <name type="scientific">Adineta steineri</name>
    <dbReference type="NCBI Taxonomy" id="433720"/>
    <lineage>
        <taxon>Eukaryota</taxon>
        <taxon>Metazoa</taxon>
        <taxon>Spiralia</taxon>
        <taxon>Gnathifera</taxon>
        <taxon>Rotifera</taxon>
        <taxon>Eurotatoria</taxon>
        <taxon>Bdelloidea</taxon>
        <taxon>Adinetida</taxon>
        <taxon>Adinetidae</taxon>
        <taxon>Adineta</taxon>
    </lineage>
</organism>
<gene>
    <name evidence="3" type="ORF">BJG266_LOCUS20705</name>
    <name evidence="4" type="ORF">QVE165_LOCUS43575</name>
</gene>
<dbReference type="Proteomes" id="UP000663877">
    <property type="component" value="Unassembled WGS sequence"/>
</dbReference>
<dbReference type="InterPro" id="IPR035897">
    <property type="entry name" value="Toll_tir_struct_dom_sf"/>
</dbReference>
<dbReference type="Pfam" id="PF00531">
    <property type="entry name" value="Death"/>
    <property type="match status" value="1"/>
</dbReference>
<dbReference type="Proteomes" id="UP000663832">
    <property type="component" value="Unassembled WGS sequence"/>
</dbReference>
<proteinExistence type="predicted"/>
<protein>
    <recommendedName>
        <fullName evidence="2">Death domain-containing protein</fullName>
    </recommendedName>
</protein>
<dbReference type="OrthoDB" id="6078042at2759"/>
<name>A0A815TF12_9BILA</name>
<dbReference type="PROSITE" id="PS50017">
    <property type="entry name" value="DEATH_DOMAIN"/>
    <property type="match status" value="1"/>
</dbReference>
<dbReference type="PANTHER" id="PTHR47508">
    <property type="entry name" value="SAM DOMAIN-CONTAINING PROTEIN-RELATED"/>
    <property type="match status" value="1"/>
</dbReference>
<dbReference type="InterPro" id="IPR011029">
    <property type="entry name" value="DEATH-like_dom_sf"/>
</dbReference>
<accession>A0A815TF12</accession>
<dbReference type="Gene3D" id="3.40.50.10140">
    <property type="entry name" value="Toll/interleukin-1 receptor homology (TIR) domain"/>
    <property type="match status" value="2"/>
</dbReference>
<keyword evidence="5" id="KW-1185">Reference proteome</keyword>
<dbReference type="InterPro" id="IPR000488">
    <property type="entry name" value="Death_dom"/>
</dbReference>
<dbReference type="SMART" id="SM00005">
    <property type="entry name" value="DEATH"/>
    <property type="match status" value="1"/>
</dbReference>
<dbReference type="Gene3D" id="1.10.533.10">
    <property type="entry name" value="Death Domain, Fas"/>
    <property type="match status" value="1"/>
</dbReference>
<feature type="region of interest" description="Disordered" evidence="1">
    <location>
        <begin position="1013"/>
        <end position="1042"/>
    </location>
</feature>
<evidence type="ECO:0000313" key="5">
    <source>
        <dbReference type="Proteomes" id="UP000663832"/>
    </source>
</evidence>
<dbReference type="EMBL" id="CAJNOI010000119">
    <property type="protein sequence ID" value="CAF1089135.1"/>
    <property type="molecule type" value="Genomic_DNA"/>
</dbReference>
<evidence type="ECO:0000313" key="4">
    <source>
        <dbReference type="EMBL" id="CAF1502197.1"/>
    </source>
</evidence>
<dbReference type="AlphaFoldDB" id="A0A815TF12"/>
<evidence type="ECO:0000256" key="1">
    <source>
        <dbReference type="SAM" id="MobiDB-lite"/>
    </source>
</evidence>
<dbReference type="GO" id="GO:0007165">
    <property type="term" value="P:signal transduction"/>
    <property type="evidence" value="ECO:0007669"/>
    <property type="project" value="InterPro"/>
</dbReference>
<evidence type="ECO:0000313" key="3">
    <source>
        <dbReference type="EMBL" id="CAF1089135.1"/>
    </source>
</evidence>
<dbReference type="InterPro" id="IPR000157">
    <property type="entry name" value="TIR_dom"/>
</dbReference>
<dbReference type="SUPFAM" id="SSF52200">
    <property type="entry name" value="Toll/Interleukin receptor TIR domain"/>
    <property type="match status" value="2"/>
</dbReference>
<reference evidence="4" key="1">
    <citation type="submission" date="2021-02" db="EMBL/GenBank/DDBJ databases">
        <authorList>
            <person name="Nowell W R."/>
        </authorList>
    </citation>
    <scope>NUCLEOTIDE SEQUENCE</scope>
</reference>
<evidence type="ECO:0000259" key="2">
    <source>
        <dbReference type="PROSITE" id="PS50017"/>
    </source>
</evidence>
<feature type="compositionally biased region" description="Polar residues" evidence="1">
    <location>
        <begin position="1029"/>
        <end position="1042"/>
    </location>
</feature>
<comment type="caution">
    <text evidence="4">The sequence shown here is derived from an EMBL/GenBank/DDBJ whole genome shotgun (WGS) entry which is preliminary data.</text>
</comment>
<feature type="domain" description="Death" evidence="2">
    <location>
        <begin position="575"/>
        <end position="654"/>
    </location>
</feature>
<dbReference type="SUPFAM" id="SSF47986">
    <property type="entry name" value="DEATH domain"/>
    <property type="match status" value="1"/>
</dbReference>
<dbReference type="Pfam" id="PF13676">
    <property type="entry name" value="TIR_2"/>
    <property type="match status" value="2"/>
</dbReference>
<dbReference type="EMBL" id="CAJNOM010000562">
    <property type="protein sequence ID" value="CAF1502197.1"/>
    <property type="molecule type" value="Genomic_DNA"/>
</dbReference>